<dbReference type="InterPro" id="IPR007848">
    <property type="entry name" value="Small_mtfrase_dom"/>
</dbReference>
<dbReference type="SUPFAM" id="SSF53335">
    <property type="entry name" value="S-adenosyl-L-methionine-dependent methyltransferases"/>
    <property type="match status" value="1"/>
</dbReference>
<dbReference type="GO" id="GO:0032259">
    <property type="term" value="P:methylation"/>
    <property type="evidence" value="ECO:0007669"/>
    <property type="project" value="UniProtKB-KW"/>
</dbReference>
<dbReference type="Gene3D" id="3.40.50.150">
    <property type="entry name" value="Vaccinia Virus protein VP39"/>
    <property type="match status" value="1"/>
</dbReference>
<dbReference type="PIRSF" id="PIRSF037167">
    <property type="entry name" value="Mtase_YfcB_prd"/>
    <property type="match status" value="1"/>
</dbReference>
<comment type="function">
    <text evidence="4">Methylates ribosomal protein uL3 on a specific glutamine residue.</text>
</comment>
<feature type="domain" description="Methyltransferase small" evidence="5">
    <location>
        <begin position="176"/>
        <end position="262"/>
    </location>
</feature>
<dbReference type="PROSITE" id="PS00092">
    <property type="entry name" value="N6_MTASE"/>
    <property type="match status" value="1"/>
</dbReference>
<keyword evidence="1 4" id="KW-0489">Methyltransferase</keyword>
<gene>
    <name evidence="4 6" type="primary">prmB</name>
    <name evidence="6" type="ORF">REG_1145</name>
</gene>
<sequence length="357" mass="40717">MPYYLYCLRSSALNQIKLIRLHAMLIALDFVGDCFKIAANGTRRAEKLNKMAIDDTVRELHSIGDMLRWAVSRFNSADLYYGHGADNPWDEALQLILATLYLPIEMPTEIRSARLTLSERRLIIERINRRVDERIPVAYLTHQAWFCGREYYVDERVLVPRSPIGELINKKFATLLPRTPKHILDLCTGSGCIAIACAHAFAQADIDAVDISEEVLAVTEYNIQQHAVEQQVTPILSDLFHALPPIQYDLIVTNPPYVDTEDMANLPPEFCFEPKLGLAAGEDGLELVRRILAWAPDFLQDDGVLICEVGNSMMHLIRQYPDVAFTWLTFEHGGDGVFMLTKQQLQQYHHYFSCYTQ</sequence>
<dbReference type="InterPro" id="IPR004556">
    <property type="entry name" value="HemK-like"/>
</dbReference>
<accession>E0WT09</accession>
<dbReference type="EC" id="2.1.1.298" evidence="4"/>
<dbReference type="FunFam" id="3.40.50.150:FF:000042">
    <property type="entry name" value="50S ribosomal protein L3 glutamine methyltransferase"/>
    <property type="match status" value="1"/>
</dbReference>
<evidence type="ECO:0000259" key="5">
    <source>
        <dbReference type="Pfam" id="PF05175"/>
    </source>
</evidence>
<dbReference type="GO" id="GO:0036009">
    <property type="term" value="F:protein-glutamine N-methyltransferase activity"/>
    <property type="evidence" value="ECO:0007669"/>
    <property type="project" value="UniProtKB-UniRule"/>
</dbReference>
<dbReference type="NCBIfam" id="TIGR00536">
    <property type="entry name" value="hemK_fam"/>
    <property type="match status" value="1"/>
</dbReference>
<dbReference type="InterPro" id="IPR002052">
    <property type="entry name" value="DNA_methylase_N6_adenine_CS"/>
</dbReference>
<dbReference type="InterPro" id="IPR017127">
    <property type="entry name" value="Ribosome_uL3_MTase"/>
</dbReference>
<comment type="similarity">
    <text evidence="4">Belongs to the protein N5-glutamine methyltransferase family. PrmB subfamily.</text>
</comment>
<comment type="catalytic activity">
    <reaction evidence="4">
        <text>L-glutaminyl-[ribosomal protein uL3] + S-adenosyl-L-methionine = N(5)-methyl-L-glutaminyl-[ribosomal protein uL3] + S-adenosyl-L-homocysteine + H(+)</text>
        <dbReference type="Rhea" id="RHEA:45020"/>
        <dbReference type="Rhea" id="RHEA-COMP:11063"/>
        <dbReference type="Rhea" id="RHEA-COMP:11064"/>
        <dbReference type="ChEBI" id="CHEBI:15378"/>
        <dbReference type="ChEBI" id="CHEBI:30011"/>
        <dbReference type="ChEBI" id="CHEBI:57856"/>
        <dbReference type="ChEBI" id="CHEBI:59789"/>
        <dbReference type="ChEBI" id="CHEBI:61891"/>
        <dbReference type="EC" id="2.1.1.298"/>
    </reaction>
</comment>
<dbReference type="NCBIfam" id="TIGR03533">
    <property type="entry name" value="L3_gln_methyl"/>
    <property type="match status" value="1"/>
</dbReference>
<keyword evidence="7" id="KW-1185">Reference proteome</keyword>
<dbReference type="Proteomes" id="UP000005726">
    <property type="component" value="Unassembled WGS sequence"/>
</dbReference>
<evidence type="ECO:0000256" key="3">
    <source>
        <dbReference type="ARBA" id="ARBA00022691"/>
    </source>
</evidence>
<dbReference type="InterPro" id="IPR029063">
    <property type="entry name" value="SAM-dependent_MTases_sf"/>
</dbReference>
<dbReference type="HOGENOM" id="CLU_018398_5_1_6"/>
<keyword evidence="3 4" id="KW-0949">S-adenosyl-L-methionine</keyword>
<dbReference type="EMBL" id="GL379592">
    <property type="protein sequence ID" value="EFL91694.1"/>
    <property type="molecule type" value="Genomic_DNA"/>
</dbReference>
<evidence type="ECO:0000256" key="2">
    <source>
        <dbReference type="ARBA" id="ARBA00022679"/>
    </source>
</evidence>
<proteinExistence type="inferred from homology"/>
<dbReference type="GO" id="GO:0003676">
    <property type="term" value="F:nucleic acid binding"/>
    <property type="evidence" value="ECO:0007669"/>
    <property type="project" value="InterPro"/>
</dbReference>
<protein>
    <recommendedName>
        <fullName evidence="4">Ribosomal protein uL3 glutamine methyltransferase</fullName>
        <shortName evidence="4">uL3 MTase</shortName>
        <ecNumber evidence="4">2.1.1.298</ecNumber>
    </recommendedName>
    <alternativeName>
        <fullName evidence="4">N5-glutamine methyltransferase PrmB</fullName>
    </alternativeName>
</protein>
<dbReference type="Pfam" id="PF05175">
    <property type="entry name" value="MTS"/>
    <property type="match status" value="1"/>
</dbReference>
<evidence type="ECO:0000256" key="1">
    <source>
        <dbReference type="ARBA" id="ARBA00022603"/>
    </source>
</evidence>
<evidence type="ECO:0000256" key="4">
    <source>
        <dbReference type="HAMAP-Rule" id="MF_02125"/>
    </source>
</evidence>
<evidence type="ECO:0000313" key="6">
    <source>
        <dbReference type="EMBL" id="EFL91694.1"/>
    </source>
</evidence>
<dbReference type="PANTHER" id="PTHR47806">
    <property type="entry name" value="50S RIBOSOMAL PROTEIN L3 GLUTAMINE METHYLTRANSFERASE"/>
    <property type="match status" value="1"/>
</dbReference>
<dbReference type="FunFam" id="1.10.8.10:FF:000022">
    <property type="entry name" value="50S ribosomal protein L3 glutamine methyltransferase"/>
    <property type="match status" value="1"/>
</dbReference>
<dbReference type="HAMAP" id="MF_02125">
    <property type="entry name" value="L3_methyltr_PrmB"/>
    <property type="match status" value="1"/>
</dbReference>
<name>E0WT09_9ENTR</name>
<dbReference type="PANTHER" id="PTHR47806:SF1">
    <property type="entry name" value="RIBOSOMAL PROTEIN UL3 GLUTAMINE METHYLTRANSFERASE"/>
    <property type="match status" value="1"/>
</dbReference>
<dbReference type="AlphaFoldDB" id="E0WT09"/>
<organism evidence="6 7">
    <name type="scientific">Candidatus Regiella insecticola LSR1</name>
    <dbReference type="NCBI Taxonomy" id="663321"/>
    <lineage>
        <taxon>Bacteria</taxon>
        <taxon>Pseudomonadati</taxon>
        <taxon>Pseudomonadota</taxon>
        <taxon>Gammaproteobacteria</taxon>
        <taxon>Enterobacterales</taxon>
        <taxon>Enterobacteriaceae</taxon>
        <taxon>aphid secondary symbionts</taxon>
        <taxon>Candidatus Regiella</taxon>
    </lineage>
</organism>
<evidence type="ECO:0000313" key="7">
    <source>
        <dbReference type="Proteomes" id="UP000005726"/>
    </source>
</evidence>
<dbReference type="CDD" id="cd02440">
    <property type="entry name" value="AdoMet_MTases"/>
    <property type="match status" value="1"/>
</dbReference>
<reference evidence="6" key="1">
    <citation type="journal article" date="2009" name="Environ. Microbiol.">
        <title>Dynamics of genome evolution in facultative symbionts of aphids.</title>
        <authorList>
            <person name="Degnan P.H."/>
            <person name="Leonardo T.E."/>
            <person name="Cass B.N."/>
            <person name="Hurwitz B."/>
            <person name="Stern D."/>
            <person name="Gibbs R.A."/>
            <person name="Richards S."/>
            <person name="Moran N.A."/>
        </authorList>
    </citation>
    <scope>NUCLEOTIDE SEQUENCE [LARGE SCALE GENOMIC DNA]</scope>
    <source>
        <strain evidence="6">LSR1</strain>
    </source>
</reference>
<keyword evidence="2 4" id="KW-0808">Transferase</keyword>
<dbReference type="GO" id="GO:0005829">
    <property type="term" value="C:cytosol"/>
    <property type="evidence" value="ECO:0007669"/>
    <property type="project" value="TreeGrafter"/>
</dbReference>